<reference evidence="3" key="1">
    <citation type="journal article" date="2019" name="Int. J. Syst. Evol. Microbiol.">
        <title>The Global Catalogue of Microorganisms (GCM) 10K type strain sequencing project: providing services to taxonomists for standard genome sequencing and annotation.</title>
        <authorList>
            <consortium name="The Broad Institute Genomics Platform"/>
            <consortium name="The Broad Institute Genome Sequencing Center for Infectious Disease"/>
            <person name="Wu L."/>
            <person name="Ma J."/>
        </authorList>
    </citation>
    <scope>NUCLEOTIDE SEQUENCE [LARGE SCALE GENOMIC DNA]</scope>
    <source>
        <strain evidence="3">JCM 18303</strain>
    </source>
</reference>
<comment type="caution">
    <text evidence="2">The sequence shown here is derived from an EMBL/GenBank/DDBJ whole genome shotgun (WGS) entry which is preliminary data.</text>
</comment>
<dbReference type="RefSeq" id="WP_185061746.1">
    <property type="nucleotide sequence ID" value="NZ_BAABJP010000008.1"/>
</dbReference>
<accession>A0ABP9PXR1</accession>
<gene>
    <name evidence="2" type="ORF">GCM10023321_24270</name>
</gene>
<feature type="region of interest" description="Disordered" evidence="1">
    <location>
        <begin position="1"/>
        <end position="28"/>
    </location>
</feature>
<dbReference type="EMBL" id="BAABJP010000008">
    <property type="protein sequence ID" value="GAA5153664.1"/>
    <property type="molecule type" value="Genomic_DNA"/>
</dbReference>
<proteinExistence type="predicted"/>
<dbReference type="Proteomes" id="UP001428817">
    <property type="component" value="Unassembled WGS sequence"/>
</dbReference>
<sequence length="49" mass="5652">MRWPSARWRTAPRRFGEPRAKLPGISPKALTQAPRRWVEANVDRIPALS</sequence>
<evidence type="ECO:0000256" key="1">
    <source>
        <dbReference type="SAM" id="MobiDB-lite"/>
    </source>
</evidence>
<keyword evidence="3" id="KW-1185">Reference proteome</keyword>
<name>A0ABP9PXR1_9PSEU</name>
<evidence type="ECO:0000313" key="3">
    <source>
        <dbReference type="Proteomes" id="UP001428817"/>
    </source>
</evidence>
<organism evidence="2 3">
    <name type="scientific">Pseudonocardia eucalypti</name>
    <dbReference type="NCBI Taxonomy" id="648755"/>
    <lineage>
        <taxon>Bacteria</taxon>
        <taxon>Bacillati</taxon>
        <taxon>Actinomycetota</taxon>
        <taxon>Actinomycetes</taxon>
        <taxon>Pseudonocardiales</taxon>
        <taxon>Pseudonocardiaceae</taxon>
        <taxon>Pseudonocardia</taxon>
    </lineage>
</organism>
<evidence type="ECO:0000313" key="2">
    <source>
        <dbReference type="EMBL" id="GAA5153664.1"/>
    </source>
</evidence>
<protein>
    <submittedName>
        <fullName evidence="2">Uncharacterized protein</fullName>
    </submittedName>
</protein>